<accession>A0ABU1YH97</accession>
<dbReference type="EMBL" id="JAVDXU010000001">
    <property type="protein sequence ID" value="MDR7268215.1"/>
    <property type="molecule type" value="Genomic_DNA"/>
</dbReference>
<dbReference type="PANTHER" id="PTHR34982:SF1">
    <property type="entry name" value="FLAGELLAR ASSEMBLY PROTEIN FLIH"/>
    <property type="match status" value="1"/>
</dbReference>
<dbReference type="Pfam" id="PF02108">
    <property type="entry name" value="FliH"/>
    <property type="match status" value="1"/>
</dbReference>
<dbReference type="InterPro" id="IPR051472">
    <property type="entry name" value="T3SS_Stator/FliH"/>
</dbReference>
<keyword evidence="10" id="KW-0969">Cilium</keyword>
<keyword evidence="10" id="KW-0966">Cell projection</keyword>
<reference evidence="10 11" key="1">
    <citation type="submission" date="2023-07" db="EMBL/GenBank/DDBJ databases">
        <title>Sorghum-associated microbial communities from plants grown in Nebraska, USA.</title>
        <authorList>
            <person name="Schachtman D."/>
        </authorList>
    </citation>
    <scope>NUCLEOTIDE SEQUENCE [LARGE SCALE GENOMIC DNA]</scope>
    <source>
        <strain evidence="10 11">BE314</strain>
    </source>
</reference>
<evidence type="ECO:0000256" key="6">
    <source>
        <dbReference type="ARBA" id="ARBA00022927"/>
    </source>
</evidence>
<comment type="caution">
    <text evidence="10">The sequence shown here is derived from an EMBL/GenBank/DDBJ whole genome shotgun (WGS) entry which is preliminary data.</text>
</comment>
<evidence type="ECO:0000256" key="5">
    <source>
        <dbReference type="ARBA" id="ARBA00022795"/>
    </source>
</evidence>
<keyword evidence="10" id="KW-0282">Flagellum</keyword>
<evidence type="ECO:0000256" key="4">
    <source>
        <dbReference type="ARBA" id="ARBA00022448"/>
    </source>
</evidence>
<name>A0ABU1YH97_ROSSA</name>
<comment type="function">
    <text evidence="1">Needed for flagellar regrowth and assembly.</text>
</comment>
<keyword evidence="4" id="KW-0813">Transport</keyword>
<evidence type="ECO:0000256" key="8">
    <source>
        <dbReference type="SAM" id="Coils"/>
    </source>
</evidence>
<evidence type="ECO:0000256" key="7">
    <source>
        <dbReference type="ARBA" id="ARBA00023225"/>
    </source>
</evidence>
<keyword evidence="8" id="KW-0175">Coiled coil</keyword>
<keyword evidence="5" id="KW-1005">Bacterial flagellum biogenesis</keyword>
<proteinExistence type="inferred from homology"/>
<dbReference type="InterPro" id="IPR018035">
    <property type="entry name" value="Flagellar_FliH/T3SS_HrpE"/>
</dbReference>
<keyword evidence="11" id="KW-1185">Reference proteome</keyword>
<organism evidence="10 11">
    <name type="scientific">Roseateles saccharophilus</name>
    <name type="common">Pseudomonas saccharophila</name>
    <dbReference type="NCBI Taxonomy" id="304"/>
    <lineage>
        <taxon>Bacteria</taxon>
        <taxon>Pseudomonadati</taxon>
        <taxon>Pseudomonadota</taxon>
        <taxon>Betaproteobacteria</taxon>
        <taxon>Burkholderiales</taxon>
        <taxon>Sphaerotilaceae</taxon>
        <taxon>Roseateles</taxon>
    </lineage>
</organism>
<sequence>MSTKSVLKASLATESPASRFVLRSPAEVGGAPLDDPGIWISQANLEALKDRCIKQGRAEGEEQGRRLAQQAAQLRADSEAKARLEQELKGLQDRHAREQAEKWRGLASALASQTQALREQLEAEVTEWTFVAVVRLLGQRAAEDAAAVVRKVLAESRLEGSLTVLLHAQDLASLVAGGAMASDAWPANVIFAADAKVGLGGCLIQSDVQTLDARLEVQLELLRERLDKLRRQRAGTED</sequence>
<evidence type="ECO:0000256" key="1">
    <source>
        <dbReference type="ARBA" id="ARBA00003041"/>
    </source>
</evidence>
<evidence type="ECO:0000259" key="9">
    <source>
        <dbReference type="Pfam" id="PF02108"/>
    </source>
</evidence>
<feature type="domain" description="Flagellar assembly protein FliH/Type III secretion system HrpE" evidence="9">
    <location>
        <begin position="98"/>
        <end position="220"/>
    </location>
</feature>
<keyword evidence="7" id="KW-1006">Bacterial flagellum protein export</keyword>
<evidence type="ECO:0000256" key="2">
    <source>
        <dbReference type="ARBA" id="ARBA00006602"/>
    </source>
</evidence>
<feature type="coiled-coil region" evidence="8">
    <location>
        <begin position="67"/>
        <end position="101"/>
    </location>
</feature>
<dbReference type="RefSeq" id="WP_310261317.1">
    <property type="nucleotide sequence ID" value="NZ_JAVDXU010000001.1"/>
</dbReference>
<evidence type="ECO:0000256" key="3">
    <source>
        <dbReference type="ARBA" id="ARBA00016507"/>
    </source>
</evidence>
<protein>
    <recommendedName>
        <fullName evidence="3">Flagellar assembly protein FliH</fullName>
    </recommendedName>
</protein>
<keyword evidence="6" id="KW-0653">Protein transport</keyword>
<comment type="similarity">
    <text evidence="2">Belongs to the FliH family.</text>
</comment>
<gene>
    <name evidence="10" type="ORF">J2X20_000844</name>
</gene>
<evidence type="ECO:0000313" key="11">
    <source>
        <dbReference type="Proteomes" id="UP001180453"/>
    </source>
</evidence>
<dbReference type="PANTHER" id="PTHR34982">
    <property type="entry name" value="YOP PROTEINS TRANSLOCATION PROTEIN L"/>
    <property type="match status" value="1"/>
</dbReference>
<dbReference type="Proteomes" id="UP001180453">
    <property type="component" value="Unassembled WGS sequence"/>
</dbReference>
<evidence type="ECO:0000313" key="10">
    <source>
        <dbReference type="EMBL" id="MDR7268215.1"/>
    </source>
</evidence>